<dbReference type="Pfam" id="PF03109">
    <property type="entry name" value="ABC1"/>
    <property type="match status" value="1"/>
</dbReference>
<dbReference type="PANTHER" id="PTHR43173:SF28">
    <property type="entry name" value="AARF DOMAIN CONTAINING KINASE 5"/>
    <property type="match status" value="1"/>
</dbReference>
<dbReference type="CDD" id="cd13969">
    <property type="entry name" value="ADCK1-like"/>
    <property type="match status" value="1"/>
</dbReference>
<feature type="domain" description="ABC1 atypical kinase-like" evidence="2">
    <location>
        <begin position="138"/>
        <end position="382"/>
    </location>
</feature>
<sequence length="551" mass="62295">MTAKSTIFKFPVKAKSTLLLLTAAGLSFPATYYSNLLPFSDDSPLFPNKIRFAVEGIVRSSRAVSTITLVLADYKYSLYGLPLDSKDYPLVSSQVHLRSAKRMLNLCEKNRGFYAKAGQFVAGLQKVPKEYSSTLSSLQDQAVPCDFKVIKEALVRNLGRDLSEIFLSFGEQPIAAASIAQVHHGILKNHQEVAVKVQYPGLEQKMRLDTTVMSFLSKSVAWFFPEYRFGWLVSEFAETISLELDFIQEAKNSEKTADNFKNNKLVRVPHVFWDLTTKQVLTMQFCRGKKVDDVESLKDMKINPVKVAKALVEVFAEMIFIHGFLHGDPHPGNVLVSKEGQDGFSLVLLDHGFYKKLDEGFRLDYCRLWKALIILDSNTIQHLGERFGVGKFSRYFPVIFTGRTIDSKSSPGEELSVEERKKLKHELKSLKMEDISSFMESLPPDFLTILKTDGILRSHIRKLGAPQRVRLEAYAKYAIYGLSPKLDPESGFAVTVAYSRLMANISYFHLRLVLEALELLSWLRKFKQSLRSFYGKIRGAVGGLLAFTFVL</sequence>
<name>A0AAV5IE74_9ROSI</name>
<dbReference type="PANTHER" id="PTHR43173">
    <property type="entry name" value="ABC1 FAMILY PROTEIN"/>
    <property type="match status" value="1"/>
</dbReference>
<dbReference type="InterPro" id="IPR004147">
    <property type="entry name" value="ABC1_dom"/>
</dbReference>
<dbReference type="Proteomes" id="UP001054252">
    <property type="component" value="Unassembled WGS sequence"/>
</dbReference>
<dbReference type="EMBL" id="BPVZ01000015">
    <property type="protein sequence ID" value="GKV00232.1"/>
    <property type="molecule type" value="Genomic_DNA"/>
</dbReference>
<organism evidence="3 4">
    <name type="scientific">Rubroshorea leprosula</name>
    <dbReference type="NCBI Taxonomy" id="152421"/>
    <lineage>
        <taxon>Eukaryota</taxon>
        <taxon>Viridiplantae</taxon>
        <taxon>Streptophyta</taxon>
        <taxon>Embryophyta</taxon>
        <taxon>Tracheophyta</taxon>
        <taxon>Spermatophyta</taxon>
        <taxon>Magnoliopsida</taxon>
        <taxon>eudicotyledons</taxon>
        <taxon>Gunneridae</taxon>
        <taxon>Pentapetalae</taxon>
        <taxon>rosids</taxon>
        <taxon>malvids</taxon>
        <taxon>Malvales</taxon>
        <taxon>Dipterocarpaceae</taxon>
        <taxon>Rubroshorea</taxon>
    </lineage>
</organism>
<dbReference type="Gene3D" id="1.10.510.10">
    <property type="entry name" value="Transferase(Phosphotransferase) domain 1"/>
    <property type="match status" value="1"/>
</dbReference>
<comment type="similarity">
    <text evidence="1">Belongs to the protein kinase superfamily. ADCK protein kinase family.</text>
</comment>
<keyword evidence="4" id="KW-1185">Reference proteome</keyword>
<comment type="caution">
    <text evidence="3">The sequence shown here is derived from an EMBL/GenBank/DDBJ whole genome shotgun (WGS) entry which is preliminary data.</text>
</comment>
<evidence type="ECO:0000259" key="2">
    <source>
        <dbReference type="Pfam" id="PF03109"/>
    </source>
</evidence>
<dbReference type="InterPro" id="IPR045307">
    <property type="entry name" value="ADCK1_dom"/>
</dbReference>
<evidence type="ECO:0000256" key="1">
    <source>
        <dbReference type="ARBA" id="ARBA00009670"/>
    </source>
</evidence>
<dbReference type="AlphaFoldDB" id="A0AAV5IE74"/>
<protein>
    <recommendedName>
        <fullName evidence="2">ABC1 atypical kinase-like domain-containing protein</fullName>
    </recommendedName>
</protein>
<gene>
    <name evidence="3" type="ORF">SLEP1_g12964</name>
</gene>
<reference evidence="3 4" key="1">
    <citation type="journal article" date="2021" name="Commun. Biol.">
        <title>The genome of Shorea leprosula (Dipterocarpaceae) highlights the ecological relevance of drought in aseasonal tropical rainforests.</title>
        <authorList>
            <person name="Ng K.K.S."/>
            <person name="Kobayashi M.J."/>
            <person name="Fawcett J.A."/>
            <person name="Hatakeyama M."/>
            <person name="Paape T."/>
            <person name="Ng C.H."/>
            <person name="Ang C.C."/>
            <person name="Tnah L.H."/>
            <person name="Lee C.T."/>
            <person name="Nishiyama T."/>
            <person name="Sese J."/>
            <person name="O'Brien M.J."/>
            <person name="Copetti D."/>
            <person name="Mohd Noor M.I."/>
            <person name="Ong R.C."/>
            <person name="Putra M."/>
            <person name="Sireger I.Z."/>
            <person name="Indrioko S."/>
            <person name="Kosugi Y."/>
            <person name="Izuno A."/>
            <person name="Isagi Y."/>
            <person name="Lee S.L."/>
            <person name="Shimizu K.K."/>
        </authorList>
    </citation>
    <scope>NUCLEOTIDE SEQUENCE [LARGE SCALE GENOMIC DNA]</scope>
    <source>
        <strain evidence="3">214</strain>
    </source>
</reference>
<evidence type="ECO:0000313" key="4">
    <source>
        <dbReference type="Proteomes" id="UP001054252"/>
    </source>
</evidence>
<evidence type="ECO:0000313" key="3">
    <source>
        <dbReference type="EMBL" id="GKV00232.1"/>
    </source>
</evidence>
<dbReference type="InterPro" id="IPR051130">
    <property type="entry name" value="Mito_struct-func_regulator"/>
</dbReference>
<accession>A0AAV5IE74</accession>
<proteinExistence type="inferred from homology"/>
<dbReference type="InterPro" id="IPR011009">
    <property type="entry name" value="Kinase-like_dom_sf"/>
</dbReference>
<dbReference type="SUPFAM" id="SSF56112">
    <property type="entry name" value="Protein kinase-like (PK-like)"/>
    <property type="match status" value="1"/>
</dbReference>